<dbReference type="InterPro" id="IPR036237">
    <property type="entry name" value="Xyl_isomerase-like_sf"/>
</dbReference>
<protein>
    <recommendedName>
        <fullName evidence="1">Xylose isomerase-like TIM barrel domain-containing protein</fullName>
    </recommendedName>
</protein>
<feature type="domain" description="Xylose isomerase-like TIM barrel" evidence="1">
    <location>
        <begin position="19"/>
        <end position="265"/>
    </location>
</feature>
<evidence type="ECO:0000259" key="1">
    <source>
        <dbReference type="Pfam" id="PF01261"/>
    </source>
</evidence>
<dbReference type="Proteomes" id="UP000175691">
    <property type="component" value="Unassembled WGS sequence"/>
</dbReference>
<sequence length="268" mass="29437">MNKLAISNLAWTGDNFKVFKLLSKLGVTGVEVAPGKITGDWASLNEKAMSLFREQCEDYGLMISSFQAFLFGKPELQLLGDSKCFAALKHHIAFIAQMAQIAGATVLVYGAPKNRLLLGYDSSEGTLIAVERLATLAEICWGYNVSLGLEAVPPSYGGEIITSYKESYRIVEQVNHPGLVFHLDTGCTFLNNDSIADAIEDTWKQMKHFHISQPQLSNFAAVNEYHNEAASALNGCDYSGWHCIEMLESDSPLEGIEQAIKVVKSIYS</sequence>
<accession>A0A1E7Z9L7</accession>
<gene>
    <name evidence="2" type="ORF">BFC18_12990</name>
</gene>
<dbReference type="InterPro" id="IPR050312">
    <property type="entry name" value="IolE/XylAMocC-like"/>
</dbReference>
<dbReference type="Pfam" id="PF01261">
    <property type="entry name" value="AP_endonuc_2"/>
    <property type="match status" value="1"/>
</dbReference>
<dbReference type="PANTHER" id="PTHR12110">
    <property type="entry name" value="HYDROXYPYRUVATE ISOMERASE"/>
    <property type="match status" value="1"/>
</dbReference>
<dbReference type="Gene3D" id="3.20.20.150">
    <property type="entry name" value="Divalent-metal-dependent TIM barrel enzymes"/>
    <property type="match status" value="1"/>
</dbReference>
<dbReference type="InterPro" id="IPR013022">
    <property type="entry name" value="Xyl_isomerase-like_TIM-brl"/>
</dbReference>
<dbReference type="STRING" id="1656094.BFC18_12990"/>
<comment type="caution">
    <text evidence="2">The sequence shown here is derived from an EMBL/GenBank/DDBJ whole genome shotgun (WGS) entry which is preliminary data.</text>
</comment>
<reference evidence="2 3" key="1">
    <citation type="submission" date="2016-08" db="EMBL/GenBank/DDBJ databases">
        <authorList>
            <person name="Seilhamer J.J."/>
        </authorList>
    </citation>
    <scope>NUCLEOTIDE SEQUENCE [LARGE SCALE GENOMIC DNA]</scope>
    <source>
        <strain evidence="2 3">KCTC 42603</strain>
    </source>
</reference>
<evidence type="ECO:0000313" key="3">
    <source>
        <dbReference type="Proteomes" id="UP000175691"/>
    </source>
</evidence>
<proteinExistence type="predicted"/>
<keyword evidence="3" id="KW-1185">Reference proteome</keyword>
<dbReference type="SUPFAM" id="SSF51658">
    <property type="entry name" value="Xylose isomerase-like"/>
    <property type="match status" value="1"/>
</dbReference>
<name>A0A1E7Z9L7_9ALTE</name>
<evidence type="ECO:0000313" key="2">
    <source>
        <dbReference type="EMBL" id="OFC70104.1"/>
    </source>
</evidence>
<dbReference type="RefSeq" id="WP_070125746.1">
    <property type="nucleotide sequence ID" value="NZ_MDHN01000029.1"/>
</dbReference>
<dbReference type="AlphaFoldDB" id="A0A1E7Z9L7"/>
<organism evidence="2 3">
    <name type="scientific">Alteromonas confluentis</name>
    <dbReference type="NCBI Taxonomy" id="1656094"/>
    <lineage>
        <taxon>Bacteria</taxon>
        <taxon>Pseudomonadati</taxon>
        <taxon>Pseudomonadota</taxon>
        <taxon>Gammaproteobacteria</taxon>
        <taxon>Alteromonadales</taxon>
        <taxon>Alteromonadaceae</taxon>
        <taxon>Alteromonas/Salinimonas group</taxon>
        <taxon>Alteromonas</taxon>
    </lineage>
</organism>
<dbReference type="EMBL" id="MDHN01000029">
    <property type="protein sequence ID" value="OFC70104.1"/>
    <property type="molecule type" value="Genomic_DNA"/>
</dbReference>